<dbReference type="STRING" id="166486.ERS852572_01818"/>
<organism evidence="3 8">
    <name type="scientific">Roseburia intestinalis</name>
    <dbReference type="NCBI Taxonomy" id="166486"/>
    <lineage>
        <taxon>Bacteria</taxon>
        <taxon>Bacillati</taxon>
        <taxon>Bacillota</taxon>
        <taxon>Clostridia</taxon>
        <taxon>Lachnospirales</taxon>
        <taxon>Lachnospiraceae</taxon>
        <taxon>Roseburia</taxon>
    </lineage>
</organism>
<reference evidence="9 10" key="2">
    <citation type="submission" date="2018-08" db="EMBL/GenBank/DDBJ databases">
        <title>A genome reference for cultivated species of the human gut microbiota.</title>
        <authorList>
            <person name="Zou Y."/>
            <person name="Xue W."/>
            <person name="Luo G."/>
        </authorList>
    </citation>
    <scope>NUCLEOTIDE SEQUENCE [LARGE SCALE GENOMIC DNA]</scope>
    <source>
        <strain evidence="7 9">AM37-1AC</strain>
        <strain evidence="6 10">AM43-11</strain>
    </source>
</reference>
<keyword evidence="1" id="KW-1133">Transmembrane helix</keyword>
<accession>A0A173TYZ6</accession>
<dbReference type="Proteomes" id="UP000478483">
    <property type="component" value="Unassembled WGS sequence"/>
</dbReference>
<dbReference type="OrthoDB" id="9762705at2"/>
<evidence type="ECO:0000313" key="7">
    <source>
        <dbReference type="EMBL" id="RHC17113.1"/>
    </source>
</evidence>
<evidence type="ECO:0000313" key="9">
    <source>
        <dbReference type="Proteomes" id="UP000283513"/>
    </source>
</evidence>
<evidence type="ECO:0000313" key="5">
    <source>
        <dbReference type="EMBL" id="MVQ44651.1"/>
    </source>
</evidence>
<dbReference type="SUPFAM" id="SSF53756">
    <property type="entry name" value="UDP-Glycosyltransferase/glycogen phosphorylase"/>
    <property type="match status" value="1"/>
</dbReference>
<dbReference type="InterPro" id="IPR001296">
    <property type="entry name" value="Glyco_trans_1"/>
</dbReference>
<evidence type="ECO:0000256" key="1">
    <source>
        <dbReference type="SAM" id="Phobius"/>
    </source>
</evidence>
<evidence type="ECO:0000259" key="2">
    <source>
        <dbReference type="Pfam" id="PF00534"/>
    </source>
</evidence>
<reference evidence="4 11" key="3">
    <citation type="journal article" date="2019" name="Nat. Med.">
        <title>A library of human gut bacterial isolates paired with longitudinal multiomics data enables mechanistic microbiome research.</title>
        <authorList>
            <person name="Poyet M."/>
            <person name="Groussin M."/>
            <person name="Gibbons S.M."/>
            <person name="Avila-Pacheco J."/>
            <person name="Jiang X."/>
            <person name="Kearney S.M."/>
            <person name="Perrotta A.R."/>
            <person name="Berdy B."/>
            <person name="Zhao S."/>
            <person name="Lieberman T.D."/>
            <person name="Swanson P.K."/>
            <person name="Smith M."/>
            <person name="Roesemann S."/>
            <person name="Alexander J.E."/>
            <person name="Rich S.A."/>
            <person name="Livny J."/>
            <person name="Vlamakis H."/>
            <person name="Clish C."/>
            <person name="Bullock K."/>
            <person name="Deik A."/>
            <person name="Scott J."/>
            <person name="Pierce K.A."/>
            <person name="Xavier R.J."/>
            <person name="Alm E.J."/>
        </authorList>
    </citation>
    <scope>NUCLEOTIDE SEQUENCE [LARGE SCALE GENOMIC DNA]</scope>
    <source>
        <strain evidence="4 11">BIOML-A1</strain>
    </source>
</reference>
<dbReference type="EMBL" id="QSHO01000007">
    <property type="protein sequence ID" value="RHC17113.1"/>
    <property type="molecule type" value="Genomic_DNA"/>
</dbReference>
<protein>
    <submittedName>
        <fullName evidence="4">Glycosyltransferase</fullName>
    </submittedName>
    <submittedName>
        <fullName evidence="3">Probable poly(Glycerol-phosphate) alpha-glucosyltransferase</fullName>
        <ecNumber evidence="3">2.4.1.52</ecNumber>
    </submittedName>
</protein>
<gene>
    <name evidence="3" type="primary">tagE</name>
    <name evidence="7" type="ORF">DW856_09625</name>
    <name evidence="6" type="ORF">DW927_06095</name>
    <name evidence="3" type="ORF">ERS852572_01818</name>
    <name evidence="5" type="ORF">GCK47_02725</name>
    <name evidence="4" type="ORF">GMD50_02330</name>
</gene>
<keyword evidence="3" id="KW-0328">Glycosyltransferase</keyword>
<dbReference type="EMBL" id="QSFP01000005">
    <property type="protein sequence ID" value="RHA68288.1"/>
    <property type="molecule type" value="Genomic_DNA"/>
</dbReference>
<evidence type="ECO:0000313" key="3">
    <source>
        <dbReference type="EMBL" id="CUN08053.1"/>
    </source>
</evidence>
<evidence type="ECO:0000313" key="10">
    <source>
        <dbReference type="Proteomes" id="UP000284465"/>
    </source>
</evidence>
<evidence type="ECO:0000313" key="12">
    <source>
        <dbReference type="Proteomes" id="UP000479531"/>
    </source>
</evidence>
<reference evidence="5 12" key="4">
    <citation type="submission" date="2019-10" db="EMBL/GenBank/DDBJ databases">
        <title>Roseburia spp. ameliorate alcoholic fatty liver via restoration of gut barrier function.</title>
        <authorList>
            <person name="Seo B."/>
            <person name="Ko G."/>
        </authorList>
    </citation>
    <scope>NUCLEOTIDE SEQUENCE [LARGE SCALE GENOMIC DNA]</scope>
    <source>
        <strain evidence="5 12">SNUG30017</strain>
    </source>
</reference>
<dbReference type="RefSeq" id="WP_015520582.1">
    <property type="nucleotide sequence ID" value="NZ_CABIYH010000012.1"/>
</dbReference>
<feature type="domain" description="Glycosyl transferase family 1" evidence="2">
    <location>
        <begin position="241"/>
        <end position="387"/>
    </location>
</feature>
<dbReference type="AlphaFoldDB" id="A0A173TYZ6"/>
<dbReference type="PaxDb" id="166486-ERS852572_01818"/>
<keyword evidence="1" id="KW-0812">Transmembrane</keyword>
<dbReference type="EMBL" id="WGGT01000002">
    <property type="protein sequence ID" value="MVQ44651.1"/>
    <property type="molecule type" value="Genomic_DNA"/>
</dbReference>
<dbReference type="Proteomes" id="UP000284465">
    <property type="component" value="Unassembled WGS sequence"/>
</dbReference>
<sequence length="407" mass="46636">MKKKILFVINTLGGAGAEMALLELLEKLEKENEKTKDVQYEISLYVLMGQGELVKKLPKEVLLKNKSYQPLSVLQKEGRHFMYRTILKTMFVRGTVFCLLPYLLSSLADMLKRRKVLPDKLLWRVLSDGGERFAEEYDLAVAYLEGGSAYYVADHVRAKKKAAFIHIDYTKAGYTRKLDRDCYLKYDAIFPIGEDVKQQFLKVYPECAGRTKVFHNIIDTEKIKTKASLPGGFSDDFDGIRLLTVGRLTEQKSYPTAIRAMKKIKEKHKNVRWYVLGEGPERKRLEHLIDSLGLQEDFILSGSVENPYPYYKSADIYVHATGFEGKSIAIQEAQTLGLPIIASESNREQIENGVDGILCRLEPEAVSEAVCRMMEDEKLRNRYREASLKKNVVYEKDMELLTGLLFR</sequence>
<dbReference type="Proteomes" id="UP000479531">
    <property type="component" value="Unassembled WGS sequence"/>
</dbReference>
<proteinExistence type="predicted"/>
<name>A0A173TYZ6_9FIRM</name>
<dbReference type="Pfam" id="PF00534">
    <property type="entry name" value="Glycos_transf_1"/>
    <property type="match status" value="1"/>
</dbReference>
<feature type="transmembrane region" description="Helical" evidence="1">
    <location>
        <begin position="90"/>
        <end position="111"/>
    </location>
</feature>
<dbReference type="PANTHER" id="PTHR12526:SF630">
    <property type="entry name" value="GLYCOSYLTRANSFERASE"/>
    <property type="match status" value="1"/>
</dbReference>
<evidence type="ECO:0000313" key="6">
    <source>
        <dbReference type="EMBL" id="RHA68288.1"/>
    </source>
</evidence>
<dbReference type="PANTHER" id="PTHR12526">
    <property type="entry name" value="GLYCOSYLTRANSFERASE"/>
    <property type="match status" value="1"/>
</dbReference>
<dbReference type="GO" id="GO:0047265">
    <property type="term" value="F:poly(glycerol-phosphate) alpha-glucosyltransferase activity"/>
    <property type="evidence" value="ECO:0007669"/>
    <property type="project" value="UniProtKB-EC"/>
</dbReference>
<dbReference type="EMBL" id="CYXZ01000012">
    <property type="protein sequence ID" value="CUN08053.1"/>
    <property type="molecule type" value="Genomic_DNA"/>
</dbReference>
<keyword evidence="3" id="KW-0808">Transferase</keyword>
<dbReference type="Proteomes" id="UP000095350">
    <property type="component" value="Unassembled WGS sequence"/>
</dbReference>
<keyword evidence="1" id="KW-0472">Membrane</keyword>
<dbReference type="CDD" id="cd03811">
    <property type="entry name" value="GT4_GT28_WabH-like"/>
    <property type="match status" value="1"/>
</dbReference>
<dbReference type="EMBL" id="WNAJ01000002">
    <property type="protein sequence ID" value="MTR83907.1"/>
    <property type="molecule type" value="Genomic_DNA"/>
</dbReference>
<dbReference type="EC" id="2.4.1.52" evidence="3"/>
<evidence type="ECO:0000313" key="8">
    <source>
        <dbReference type="Proteomes" id="UP000095350"/>
    </source>
</evidence>
<evidence type="ECO:0000313" key="11">
    <source>
        <dbReference type="Proteomes" id="UP000478483"/>
    </source>
</evidence>
<reference evidence="3 8" key="1">
    <citation type="submission" date="2015-09" db="EMBL/GenBank/DDBJ databases">
        <authorList>
            <consortium name="Pathogen Informatics"/>
        </authorList>
    </citation>
    <scope>NUCLEOTIDE SEQUENCE [LARGE SCALE GENOMIC DNA]</scope>
    <source>
        <strain evidence="3 8">2789STDY5834960</strain>
    </source>
</reference>
<dbReference type="Proteomes" id="UP000283513">
    <property type="component" value="Unassembled WGS sequence"/>
</dbReference>
<evidence type="ECO:0000313" key="4">
    <source>
        <dbReference type="EMBL" id="MTR83907.1"/>
    </source>
</evidence>
<dbReference type="Gene3D" id="3.40.50.2000">
    <property type="entry name" value="Glycogen Phosphorylase B"/>
    <property type="match status" value="2"/>
</dbReference>